<dbReference type="AlphaFoldDB" id="A0A9P6E5C1"/>
<accession>A0A9P6E5C1</accession>
<evidence type="ECO:0000313" key="1">
    <source>
        <dbReference type="EMBL" id="KAF9522851.1"/>
    </source>
</evidence>
<organism evidence="1 2">
    <name type="scientific">Crepidotus variabilis</name>
    <dbReference type="NCBI Taxonomy" id="179855"/>
    <lineage>
        <taxon>Eukaryota</taxon>
        <taxon>Fungi</taxon>
        <taxon>Dikarya</taxon>
        <taxon>Basidiomycota</taxon>
        <taxon>Agaricomycotina</taxon>
        <taxon>Agaricomycetes</taxon>
        <taxon>Agaricomycetidae</taxon>
        <taxon>Agaricales</taxon>
        <taxon>Agaricineae</taxon>
        <taxon>Crepidotaceae</taxon>
        <taxon>Crepidotus</taxon>
    </lineage>
</organism>
<sequence length="57" mass="6711">MFLKINHSCSFWSLQKNHHCQHLLNFIKNETNLRGNILNSSLYFFFDTIGSRLPLNG</sequence>
<protein>
    <submittedName>
        <fullName evidence="1">Uncharacterized protein</fullName>
    </submittedName>
</protein>
<gene>
    <name evidence="1" type="ORF">CPB83DRAFT_863910</name>
</gene>
<dbReference type="EMBL" id="MU157932">
    <property type="protein sequence ID" value="KAF9522851.1"/>
    <property type="molecule type" value="Genomic_DNA"/>
</dbReference>
<comment type="caution">
    <text evidence="1">The sequence shown here is derived from an EMBL/GenBank/DDBJ whole genome shotgun (WGS) entry which is preliminary data.</text>
</comment>
<reference evidence="1" key="1">
    <citation type="submission" date="2020-11" db="EMBL/GenBank/DDBJ databases">
        <authorList>
            <consortium name="DOE Joint Genome Institute"/>
            <person name="Ahrendt S."/>
            <person name="Riley R."/>
            <person name="Andreopoulos W."/>
            <person name="Labutti K."/>
            <person name="Pangilinan J."/>
            <person name="Ruiz-Duenas F.J."/>
            <person name="Barrasa J.M."/>
            <person name="Sanchez-Garcia M."/>
            <person name="Camarero S."/>
            <person name="Miyauchi S."/>
            <person name="Serrano A."/>
            <person name="Linde D."/>
            <person name="Babiker R."/>
            <person name="Drula E."/>
            <person name="Ayuso-Fernandez I."/>
            <person name="Pacheco R."/>
            <person name="Padilla G."/>
            <person name="Ferreira P."/>
            <person name="Barriuso J."/>
            <person name="Kellner H."/>
            <person name="Castanera R."/>
            <person name="Alfaro M."/>
            <person name="Ramirez L."/>
            <person name="Pisabarro A.G."/>
            <person name="Kuo A."/>
            <person name="Tritt A."/>
            <person name="Lipzen A."/>
            <person name="He G."/>
            <person name="Yan M."/>
            <person name="Ng V."/>
            <person name="Cullen D."/>
            <person name="Martin F."/>
            <person name="Rosso M.-N."/>
            <person name="Henrissat B."/>
            <person name="Hibbett D."/>
            <person name="Martinez A.T."/>
            <person name="Grigoriev I.V."/>
        </authorList>
    </citation>
    <scope>NUCLEOTIDE SEQUENCE</scope>
    <source>
        <strain evidence="1">CBS 506.95</strain>
    </source>
</reference>
<proteinExistence type="predicted"/>
<keyword evidence="2" id="KW-1185">Reference proteome</keyword>
<evidence type="ECO:0000313" key="2">
    <source>
        <dbReference type="Proteomes" id="UP000807306"/>
    </source>
</evidence>
<name>A0A9P6E5C1_9AGAR</name>
<dbReference type="Proteomes" id="UP000807306">
    <property type="component" value="Unassembled WGS sequence"/>
</dbReference>